<evidence type="ECO:0000313" key="4">
    <source>
        <dbReference type="Proteomes" id="UP000800041"/>
    </source>
</evidence>
<feature type="compositionally biased region" description="Polar residues" evidence="1">
    <location>
        <begin position="39"/>
        <end position="48"/>
    </location>
</feature>
<proteinExistence type="predicted"/>
<evidence type="ECO:0000256" key="1">
    <source>
        <dbReference type="SAM" id="MobiDB-lite"/>
    </source>
</evidence>
<feature type="region of interest" description="Disordered" evidence="1">
    <location>
        <begin position="36"/>
        <end position="56"/>
    </location>
</feature>
<dbReference type="InterPro" id="IPR013094">
    <property type="entry name" value="AB_hydrolase_3"/>
</dbReference>
<dbReference type="EMBL" id="ML977197">
    <property type="protein sequence ID" value="KAF1981547.1"/>
    <property type="molecule type" value="Genomic_DNA"/>
</dbReference>
<organism evidence="3 4">
    <name type="scientific">Aulographum hederae CBS 113979</name>
    <dbReference type="NCBI Taxonomy" id="1176131"/>
    <lineage>
        <taxon>Eukaryota</taxon>
        <taxon>Fungi</taxon>
        <taxon>Dikarya</taxon>
        <taxon>Ascomycota</taxon>
        <taxon>Pezizomycotina</taxon>
        <taxon>Dothideomycetes</taxon>
        <taxon>Pleosporomycetidae</taxon>
        <taxon>Aulographales</taxon>
        <taxon>Aulographaceae</taxon>
    </lineage>
</organism>
<dbReference type="OrthoDB" id="5396420at2759"/>
<dbReference type="SUPFAM" id="SSF53474">
    <property type="entry name" value="alpha/beta-Hydrolases"/>
    <property type="match status" value="1"/>
</dbReference>
<name>A0A6G1GLB4_9PEZI</name>
<dbReference type="InterPro" id="IPR029058">
    <property type="entry name" value="AB_hydrolase_fold"/>
</dbReference>
<gene>
    <name evidence="3" type="ORF">K402DRAFT_386234</name>
</gene>
<dbReference type="Gene3D" id="3.40.50.1820">
    <property type="entry name" value="alpha/beta hydrolase"/>
    <property type="match status" value="1"/>
</dbReference>
<dbReference type="AlphaFoldDB" id="A0A6G1GLB4"/>
<dbReference type="Proteomes" id="UP000800041">
    <property type="component" value="Unassembled WGS sequence"/>
</dbReference>
<feature type="domain" description="Alpha/beta hydrolase fold-3" evidence="2">
    <location>
        <begin position="141"/>
        <end position="293"/>
    </location>
</feature>
<dbReference type="GO" id="GO:0016787">
    <property type="term" value="F:hydrolase activity"/>
    <property type="evidence" value="ECO:0007669"/>
    <property type="project" value="InterPro"/>
</dbReference>
<reference evidence="3" key="1">
    <citation type="journal article" date="2020" name="Stud. Mycol.">
        <title>101 Dothideomycetes genomes: a test case for predicting lifestyles and emergence of pathogens.</title>
        <authorList>
            <person name="Haridas S."/>
            <person name="Albert R."/>
            <person name="Binder M."/>
            <person name="Bloem J."/>
            <person name="Labutti K."/>
            <person name="Salamov A."/>
            <person name="Andreopoulos B."/>
            <person name="Baker S."/>
            <person name="Barry K."/>
            <person name="Bills G."/>
            <person name="Bluhm B."/>
            <person name="Cannon C."/>
            <person name="Castanera R."/>
            <person name="Culley D."/>
            <person name="Daum C."/>
            <person name="Ezra D."/>
            <person name="Gonzalez J."/>
            <person name="Henrissat B."/>
            <person name="Kuo A."/>
            <person name="Liang C."/>
            <person name="Lipzen A."/>
            <person name="Lutzoni F."/>
            <person name="Magnuson J."/>
            <person name="Mondo S."/>
            <person name="Nolan M."/>
            <person name="Ohm R."/>
            <person name="Pangilinan J."/>
            <person name="Park H.-J."/>
            <person name="Ramirez L."/>
            <person name="Alfaro M."/>
            <person name="Sun H."/>
            <person name="Tritt A."/>
            <person name="Yoshinaga Y."/>
            <person name="Zwiers L.-H."/>
            <person name="Turgeon B."/>
            <person name="Goodwin S."/>
            <person name="Spatafora J."/>
            <person name="Crous P."/>
            <person name="Grigoriev I."/>
        </authorList>
    </citation>
    <scope>NUCLEOTIDE SEQUENCE</scope>
    <source>
        <strain evidence="3">CBS 113979</strain>
    </source>
</reference>
<sequence length="499" mass="54568">MPESCVLAAATTALHSVPAHLLGRLSRALRFASSAGKDASTSTSTTNGYLDRLGHPLGHHDSRSGYSTLASSLFSPPDQVTVPCRSSGSISLKIYKPLSSVSAASGRPSRLILFLPHAPTCVFRYPGRPDPNGTGEYEPVDHDEPIINALLATTDAAVVKIEYRGGRSFVHPTPVHDVLTGYDWVLENLTQTVVESYPSGSRVRSATRLGVCGELLGGGLATMLALTECKIGVDRRISACAVNEPIVDWVFPPDPFWEFADNPLMPMSSLTDARDMLFSQPAKYFDPFASPVLFFRTAGADPVDPLATTEEEADFPVSEDVFDFDFPVPEDGMISEISPTEVIEPDFYTDAASDRTSKKVTKVTDGRKYLKSYPPSGSLLRLPSFNISVGSTSPLHDQAAELVKLMRRSIVRRDLAGVKTDYVNGYGDDSIDHSGMDDAYDDAKEERAKMEKVAIEKAEKQIRLDVLGGMNFWQRTADGEDETEIQWVGEWFRRMLSNG</sequence>
<evidence type="ECO:0000259" key="2">
    <source>
        <dbReference type="Pfam" id="PF07859"/>
    </source>
</evidence>
<dbReference type="Pfam" id="PF07859">
    <property type="entry name" value="Abhydrolase_3"/>
    <property type="match status" value="1"/>
</dbReference>
<protein>
    <recommendedName>
        <fullName evidence="2">Alpha/beta hydrolase fold-3 domain-containing protein</fullName>
    </recommendedName>
</protein>
<evidence type="ECO:0000313" key="3">
    <source>
        <dbReference type="EMBL" id="KAF1981547.1"/>
    </source>
</evidence>
<accession>A0A6G1GLB4</accession>
<keyword evidence="4" id="KW-1185">Reference proteome</keyword>